<dbReference type="AlphaFoldDB" id="A0A022QKL0"/>
<dbReference type="Gene3D" id="1.10.8.10">
    <property type="entry name" value="DNA helicase RuvA subunit, C-terminal domain"/>
    <property type="match status" value="1"/>
</dbReference>
<dbReference type="PANTHER" id="PTHR37252:SF3">
    <property type="entry name" value="POLYADENYLATE-BINDING PROTEIN-INTERACTING PROTEIN 6"/>
    <property type="match status" value="1"/>
</dbReference>
<dbReference type="InterPro" id="IPR038981">
    <property type="entry name" value="CID5/CID6"/>
</dbReference>
<dbReference type="PANTHER" id="PTHR37252">
    <property type="entry name" value="POLYADENYLATE-BINDING PROTEIN-INTERACTING PROTEIN 6"/>
    <property type="match status" value="1"/>
</dbReference>
<dbReference type="OMA" id="MCESAGP"/>
<sequence>MKEVSSSLNPFAASYVPLFQRGVTEVNREFNSAQELNNGNGAVWSGYQPNTTLPQARPQSISQTAEFPYRGGELFASTSQYPNENPERPNFDEYFDMDLAFLQMNFPGISNESLSDVYLANRCDLDAAVDMLQQLEMYPDDDSSDKLPDTLDIGDVSESGSVSELSPHKVKNVVTAEAGASKSGSSNMTSPS</sequence>
<dbReference type="PhylomeDB" id="A0A022QKL0"/>
<dbReference type="EMBL" id="KI631268">
    <property type="protein sequence ID" value="EYU29257.1"/>
    <property type="molecule type" value="Genomic_DNA"/>
</dbReference>
<evidence type="ECO:0000313" key="3">
    <source>
        <dbReference type="Proteomes" id="UP000030748"/>
    </source>
</evidence>
<protein>
    <recommendedName>
        <fullName evidence="4">CUE domain-containing protein</fullName>
    </recommendedName>
</protein>
<dbReference type="Proteomes" id="UP000030748">
    <property type="component" value="Unassembled WGS sequence"/>
</dbReference>
<reference evidence="2 3" key="1">
    <citation type="journal article" date="2013" name="Proc. Natl. Acad. Sci. U.S.A.">
        <title>Fine-scale variation in meiotic recombination in Mimulus inferred from population shotgun sequencing.</title>
        <authorList>
            <person name="Hellsten U."/>
            <person name="Wright K.M."/>
            <person name="Jenkins J."/>
            <person name="Shu S."/>
            <person name="Yuan Y."/>
            <person name="Wessler S.R."/>
            <person name="Schmutz J."/>
            <person name="Willis J.H."/>
            <person name="Rokhsar D.S."/>
        </authorList>
    </citation>
    <scope>NUCLEOTIDE SEQUENCE [LARGE SCALE GENOMIC DNA]</scope>
    <source>
        <strain evidence="3">cv. DUN x IM62</strain>
    </source>
</reference>
<dbReference type="CDD" id="cd14371">
    <property type="entry name" value="CUE_CID7_like"/>
    <property type="match status" value="1"/>
</dbReference>
<evidence type="ECO:0000256" key="1">
    <source>
        <dbReference type="SAM" id="MobiDB-lite"/>
    </source>
</evidence>
<feature type="region of interest" description="Disordered" evidence="1">
    <location>
        <begin position="139"/>
        <end position="192"/>
    </location>
</feature>
<accession>A0A022QKL0</accession>
<evidence type="ECO:0000313" key="2">
    <source>
        <dbReference type="EMBL" id="EYU29257.1"/>
    </source>
</evidence>
<keyword evidence="3" id="KW-1185">Reference proteome</keyword>
<feature type="compositionally biased region" description="Polar residues" evidence="1">
    <location>
        <begin position="182"/>
        <end position="192"/>
    </location>
</feature>
<dbReference type="eggNOG" id="ENOG502S2Y2">
    <property type="taxonomic scope" value="Eukaryota"/>
</dbReference>
<dbReference type="KEGG" id="egt:105967263"/>
<proteinExistence type="predicted"/>
<dbReference type="InterPro" id="IPR041806">
    <property type="entry name" value="CID5/6/7_CUE"/>
</dbReference>
<dbReference type="OrthoDB" id="769720at2759"/>
<evidence type="ECO:0008006" key="4">
    <source>
        <dbReference type="Google" id="ProtNLM"/>
    </source>
</evidence>
<organism evidence="2 3">
    <name type="scientific">Erythranthe guttata</name>
    <name type="common">Yellow monkey flower</name>
    <name type="synonym">Mimulus guttatus</name>
    <dbReference type="NCBI Taxonomy" id="4155"/>
    <lineage>
        <taxon>Eukaryota</taxon>
        <taxon>Viridiplantae</taxon>
        <taxon>Streptophyta</taxon>
        <taxon>Embryophyta</taxon>
        <taxon>Tracheophyta</taxon>
        <taxon>Spermatophyta</taxon>
        <taxon>Magnoliopsida</taxon>
        <taxon>eudicotyledons</taxon>
        <taxon>Gunneridae</taxon>
        <taxon>Pentapetalae</taxon>
        <taxon>asterids</taxon>
        <taxon>lamiids</taxon>
        <taxon>Lamiales</taxon>
        <taxon>Phrymaceae</taxon>
        <taxon>Erythranthe</taxon>
    </lineage>
</organism>
<gene>
    <name evidence="2" type="ORF">MIMGU_mgv1a014360mg</name>
</gene>
<name>A0A022QKL0_ERYGU</name>